<dbReference type="PROSITE" id="PS50217">
    <property type="entry name" value="BZIP"/>
    <property type="match status" value="1"/>
</dbReference>
<dbReference type="AlphaFoldDB" id="A0A9P0BCC9"/>
<evidence type="ECO:0000256" key="6">
    <source>
        <dbReference type="SAM" id="MobiDB-lite"/>
    </source>
</evidence>
<name>A0A9P0BCC9_BRAAE</name>
<dbReference type="InterPro" id="IPR040223">
    <property type="entry name" value="PAR_bZIP"/>
</dbReference>
<dbReference type="SUPFAM" id="SSF57959">
    <property type="entry name" value="Leucine zipper domain"/>
    <property type="match status" value="1"/>
</dbReference>
<comment type="subcellular location">
    <subcellularLocation>
        <location evidence="1">Nucleus</location>
    </subcellularLocation>
</comment>
<dbReference type="GO" id="GO:0000981">
    <property type="term" value="F:DNA-binding transcription factor activity, RNA polymerase II-specific"/>
    <property type="evidence" value="ECO:0007669"/>
    <property type="project" value="TreeGrafter"/>
</dbReference>
<organism evidence="8 9">
    <name type="scientific">Brassicogethes aeneus</name>
    <name type="common">Rape pollen beetle</name>
    <name type="synonym">Meligethes aeneus</name>
    <dbReference type="NCBI Taxonomy" id="1431903"/>
    <lineage>
        <taxon>Eukaryota</taxon>
        <taxon>Metazoa</taxon>
        <taxon>Ecdysozoa</taxon>
        <taxon>Arthropoda</taxon>
        <taxon>Hexapoda</taxon>
        <taxon>Insecta</taxon>
        <taxon>Pterygota</taxon>
        <taxon>Neoptera</taxon>
        <taxon>Endopterygota</taxon>
        <taxon>Coleoptera</taxon>
        <taxon>Polyphaga</taxon>
        <taxon>Cucujiformia</taxon>
        <taxon>Nitidulidae</taxon>
        <taxon>Meligethinae</taxon>
        <taxon>Brassicogethes</taxon>
    </lineage>
</organism>
<dbReference type="OrthoDB" id="361013at2759"/>
<feature type="region of interest" description="Disordered" evidence="6">
    <location>
        <begin position="116"/>
        <end position="158"/>
    </location>
</feature>
<evidence type="ECO:0000313" key="9">
    <source>
        <dbReference type="Proteomes" id="UP001154078"/>
    </source>
</evidence>
<evidence type="ECO:0000256" key="5">
    <source>
        <dbReference type="ARBA" id="ARBA00023242"/>
    </source>
</evidence>
<evidence type="ECO:0000259" key="7">
    <source>
        <dbReference type="PROSITE" id="PS50217"/>
    </source>
</evidence>
<evidence type="ECO:0000256" key="3">
    <source>
        <dbReference type="ARBA" id="ARBA00023125"/>
    </source>
</evidence>
<dbReference type="PANTHER" id="PTHR11988">
    <property type="entry name" value="THYROTROPH EMBRYONIC FACTOR RELATED"/>
    <property type="match status" value="1"/>
</dbReference>
<evidence type="ECO:0000256" key="4">
    <source>
        <dbReference type="ARBA" id="ARBA00023163"/>
    </source>
</evidence>
<evidence type="ECO:0000256" key="1">
    <source>
        <dbReference type="ARBA" id="ARBA00004123"/>
    </source>
</evidence>
<feature type="compositionally biased region" description="Low complexity" evidence="6">
    <location>
        <begin position="57"/>
        <end position="68"/>
    </location>
</feature>
<dbReference type="CDD" id="cd14695">
    <property type="entry name" value="bZIP_HLF"/>
    <property type="match status" value="1"/>
</dbReference>
<keyword evidence="9" id="KW-1185">Reference proteome</keyword>
<sequence>MTEQMDKINTSPYAITSLLTTHAGYLPFHPLCLPPVMDNVMFRPQPFSYCCDASSVTSSVSPKSQSDSDNQDTPARPFKMYSNDPRSMSMILPTETILTKNSEDAYAEFREKILQKNKTTNSNKNIKRSPSSSVSDPHYLEKRKRNNEAAKKSRDARKAKEDEIAIRCAFLEKENLHLKIKIATLENERDRLHSMVYR</sequence>
<keyword evidence="5" id="KW-0539">Nucleus</keyword>
<dbReference type="Proteomes" id="UP001154078">
    <property type="component" value="Chromosome 7"/>
</dbReference>
<protein>
    <recommendedName>
        <fullName evidence="7">BZIP domain-containing protein</fullName>
    </recommendedName>
</protein>
<feature type="region of interest" description="Disordered" evidence="6">
    <location>
        <begin position="57"/>
        <end position="86"/>
    </location>
</feature>
<evidence type="ECO:0000256" key="2">
    <source>
        <dbReference type="ARBA" id="ARBA00023015"/>
    </source>
</evidence>
<keyword evidence="4" id="KW-0804">Transcription</keyword>
<dbReference type="InterPro" id="IPR004827">
    <property type="entry name" value="bZIP"/>
</dbReference>
<accession>A0A9P0BCC9</accession>
<feature type="compositionally biased region" description="Basic and acidic residues" evidence="6">
    <location>
        <begin position="146"/>
        <end position="158"/>
    </location>
</feature>
<evidence type="ECO:0000313" key="8">
    <source>
        <dbReference type="EMBL" id="CAH0560454.1"/>
    </source>
</evidence>
<keyword evidence="3" id="KW-0238">DNA-binding</keyword>
<feature type="domain" description="BZIP" evidence="7">
    <location>
        <begin position="136"/>
        <end position="198"/>
    </location>
</feature>
<dbReference type="Gene3D" id="1.20.5.170">
    <property type="match status" value="1"/>
</dbReference>
<gene>
    <name evidence="8" type="ORF">MELIAE_LOCUS10202</name>
</gene>
<dbReference type="SMART" id="SM00338">
    <property type="entry name" value="BRLZ"/>
    <property type="match status" value="1"/>
</dbReference>
<dbReference type="Pfam" id="PF07716">
    <property type="entry name" value="bZIP_2"/>
    <property type="match status" value="1"/>
</dbReference>
<keyword evidence="2" id="KW-0805">Transcription regulation</keyword>
<proteinExistence type="predicted"/>
<dbReference type="GO" id="GO:0005634">
    <property type="term" value="C:nucleus"/>
    <property type="evidence" value="ECO:0007669"/>
    <property type="project" value="UniProtKB-SubCell"/>
</dbReference>
<dbReference type="EMBL" id="OV121138">
    <property type="protein sequence ID" value="CAH0560454.1"/>
    <property type="molecule type" value="Genomic_DNA"/>
</dbReference>
<reference evidence="8" key="1">
    <citation type="submission" date="2021-12" db="EMBL/GenBank/DDBJ databases">
        <authorList>
            <person name="King R."/>
        </authorList>
    </citation>
    <scope>NUCLEOTIDE SEQUENCE</scope>
</reference>
<dbReference type="GO" id="GO:0000978">
    <property type="term" value="F:RNA polymerase II cis-regulatory region sequence-specific DNA binding"/>
    <property type="evidence" value="ECO:0007669"/>
    <property type="project" value="TreeGrafter"/>
</dbReference>
<dbReference type="InterPro" id="IPR046347">
    <property type="entry name" value="bZIP_sf"/>
</dbReference>
<dbReference type="PANTHER" id="PTHR11988:SF27">
    <property type="entry name" value="GH27708P"/>
    <property type="match status" value="1"/>
</dbReference>